<reference evidence="9 10" key="1">
    <citation type="journal article" date="2013" name="BMC Genomics">
        <title>Reconstruction of the lipid metabolism for the microalga Monoraphidium neglectum from its genome sequence reveals characteristics suitable for biofuel production.</title>
        <authorList>
            <person name="Bogen C."/>
            <person name="Al-Dilaimi A."/>
            <person name="Albersmeier A."/>
            <person name="Wichmann J."/>
            <person name="Grundmann M."/>
            <person name="Rupp O."/>
            <person name="Lauersen K.J."/>
            <person name="Blifernez-Klassen O."/>
            <person name="Kalinowski J."/>
            <person name="Goesmann A."/>
            <person name="Mussgnug J.H."/>
            <person name="Kruse O."/>
        </authorList>
    </citation>
    <scope>NUCLEOTIDE SEQUENCE [LARGE SCALE GENOMIC DNA]</scope>
    <source>
        <strain evidence="9 10">SAG 48.87</strain>
    </source>
</reference>
<dbReference type="PANTHER" id="PTHR12645:SF0">
    <property type="entry name" value="FAD-LINKED SULFHYDRYL OXIDASE ALR"/>
    <property type="match status" value="1"/>
</dbReference>
<evidence type="ECO:0000313" key="9">
    <source>
        <dbReference type="EMBL" id="KIZ04259.1"/>
    </source>
</evidence>
<feature type="region of interest" description="Disordered" evidence="7">
    <location>
        <begin position="266"/>
        <end position="297"/>
    </location>
</feature>
<feature type="domain" description="ERV/ALR sulfhydryl oxidase" evidence="8">
    <location>
        <begin position="296"/>
        <end position="396"/>
    </location>
</feature>
<dbReference type="PANTHER" id="PTHR12645">
    <property type="entry name" value="ALR/ERV"/>
    <property type="match status" value="1"/>
</dbReference>
<dbReference type="RefSeq" id="XP_013903278.1">
    <property type="nucleotide sequence ID" value="XM_014047824.1"/>
</dbReference>
<dbReference type="Proteomes" id="UP000054498">
    <property type="component" value="Unassembled WGS sequence"/>
</dbReference>
<dbReference type="OrthoDB" id="17199at2759"/>
<evidence type="ECO:0000313" key="10">
    <source>
        <dbReference type="Proteomes" id="UP000054498"/>
    </source>
</evidence>
<organism evidence="9 10">
    <name type="scientific">Monoraphidium neglectum</name>
    <dbReference type="NCBI Taxonomy" id="145388"/>
    <lineage>
        <taxon>Eukaryota</taxon>
        <taxon>Viridiplantae</taxon>
        <taxon>Chlorophyta</taxon>
        <taxon>core chlorophytes</taxon>
        <taxon>Chlorophyceae</taxon>
        <taxon>CS clade</taxon>
        <taxon>Sphaeropleales</taxon>
        <taxon>Selenastraceae</taxon>
        <taxon>Monoraphidium</taxon>
    </lineage>
</organism>
<dbReference type="Pfam" id="PF04777">
    <property type="entry name" value="Evr1_Alr"/>
    <property type="match status" value="1"/>
</dbReference>
<keyword evidence="3 6" id="KW-0274">FAD</keyword>
<accession>A0A0D2LBY3</accession>
<keyword evidence="10" id="KW-1185">Reference proteome</keyword>
<dbReference type="EC" id="1.8.3.2" evidence="6"/>
<comment type="catalytic activity">
    <reaction evidence="6">
        <text>2 R'C(R)SH + O2 = R'C(R)S-S(R)CR' + H2O2</text>
        <dbReference type="Rhea" id="RHEA:17357"/>
        <dbReference type="ChEBI" id="CHEBI:15379"/>
        <dbReference type="ChEBI" id="CHEBI:16240"/>
        <dbReference type="ChEBI" id="CHEBI:16520"/>
        <dbReference type="ChEBI" id="CHEBI:17412"/>
        <dbReference type="EC" id="1.8.3.2"/>
    </reaction>
</comment>
<dbReference type="Gene3D" id="1.20.120.310">
    <property type="entry name" value="ERV/ALR sulfhydryl oxidase domain"/>
    <property type="match status" value="1"/>
</dbReference>
<dbReference type="GO" id="GO:0050660">
    <property type="term" value="F:flavin adenine dinucleotide binding"/>
    <property type="evidence" value="ECO:0007669"/>
    <property type="project" value="TreeGrafter"/>
</dbReference>
<dbReference type="Gene3D" id="3.40.50.300">
    <property type="entry name" value="P-loop containing nucleotide triphosphate hydrolases"/>
    <property type="match status" value="1"/>
</dbReference>
<dbReference type="GO" id="GO:0016971">
    <property type="term" value="F:flavin-dependent sulfhydryl oxidase activity"/>
    <property type="evidence" value="ECO:0007669"/>
    <property type="project" value="InterPro"/>
</dbReference>
<evidence type="ECO:0000256" key="2">
    <source>
        <dbReference type="ARBA" id="ARBA00022630"/>
    </source>
</evidence>
<keyword evidence="5" id="KW-1015">Disulfide bond</keyword>
<name>A0A0D2LBY3_9CHLO</name>
<dbReference type="InterPro" id="IPR027417">
    <property type="entry name" value="P-loop_NTPase"/>
</dbReference>
<evidence type="ECO:0000256" key="3">
    <source>
        <dbReference type="ARBA" id="ARBA00022827"/>
    </source>
</evidence>
<dbReference type="InterPro" id="IPR017905">
    <property type="entry name" value="ERV/ALR_sulphydryl_oxidase"/>
</dbReference>
<keyword evidence="2 6" id="KW-0285">Flavoprotein</keyword>
<dbReference type="EMBL" id="KK100697">
    <property type="protein sequence ID" value="KIZ04259.1"/>
    <property type="molecule type" value="Genomic_DNA"/>
</dbReference>
<gene>
    <name evidence="9" type="ORF">MNEG_3698</name>
</gene>
<feature type="compositionally biased region" description="Basic and acidic residues" evidence="7">
    <location>
        <begin position="284"/>
        <end position="297"/>
    </location>
</feature>
<comment type="cofactor">
    <cofactor evidence="1 6">
        <name>FAD</name>
        <dbReference type="ChEBI" id="CHEBI:57692"/>
    </cofactor>
</comment>
<protein>
    <recommendedName>
        <fullName evidence="6">Sulfhydryl oxidase</fullName>
        <ecNumber evidence="6">1.8.3.2</ecNumber>
    </recommendedName>
</protein>
<dbReference type="KEGG" id="mng:MNEG_3698"/>
<dbReference type="PROSITE" id="PS51324">
    <property type="entry name" value="ERV_ALR"/>
    <property type="match status" value="1"/>
</dbReference>
<dbReference type="AlphaFoldDB" id="A0A0D2LBY3"/>
<dbReference type="InterPro" id="IPR039799">
    <property type="entry name" value="ALR/ERV"/>
</dbReference>
<dbReference type="InterPro" id="IPR036774">
    <property type="entry name" value="ERV/ALR_sulphydryl_oxid_sf"/>
</dbReference>
<evidence type="ECO:0000256" key="4">
    <source>
        <dbReference type="ARBA" id="ARBA00023002"/>
    </source>
</evidence>
<proteinExistence type="predicted"/>
<dbReference type="GO" id="GO:0005739">
    <property type="term" value="C:mitochondrion"/>
    <property type="evidence" value="ECO:0007669"/>
    <property type="project" value="TreeGrafter"/>
</dbReference>
<evidence type="ECO:0000256" key="5">
    <source>
        <dbReference type="ARBA" id="ARBA00023157"/>
    </source>
</evidence>
<dbReference type="SUPFAM" id="SSF69000">
    <property type="entry name" value="FAD-dependent thiol oxidase"/>
    <property type="match status" value="1"/>
</dbReference>
<sequence length="422" mass="45906">MHNEVFNEAKIYSFNEALFQTSPGWDWDVFLRDEDPQRFLVELLQLRPHTEEEQGQAAAGKGCCKAVGFKLFPEHWKGATTAVFQRLLVDPRVKKIVLRRSNHLDVYASKLRADKTGAYIGKRLDEIPLEVDVAAFQGFVTHYDQVYVYYDTLLGGQGHASVLRISYDELAAAFTGDAGVGGGATRSGAGGASDVGGCCAARRIQAFLGVAAAPPKALAVTVKQTRRPLKEGIENFDNVAFAFKCTKYAGCFACHDDGDGHLSCTAGGGKQQRAPTASAGAEAPPRRAERHAAAPQHVTREELGRATWVFLHTLAAQFPKRPTRQQQRDARSLMDVLTRIYPCADCARHFSEIVKADPPAVSSGHEFQAWMCRAHNTVNRAIGKPTFNCDLAASRWAPLDCDATGASSCDLSVGAAAPARRR</sequence>
<dbReference type="GeneID" id="25736576"/>
<keyword evidence="4 6" id="KW-0560">Oxidoreductase</keyword>
<evidence type="ECO:0000256" key="6">
    <source>
        <dbReference type="RuleBase" id="RU371123"/>
    </source>
</evidence>
<evidence type="ECO:0000259" key="8">
    <source>
        <dbReference type="PROSITE" id="PS51324"/>
    </source>
</evidence>
<evidence type="ECO:0000256" key="1">
    <source>
        <dbReference type="ARBA" id="ARBA00001974"/>
    </source>
</evidence>
<dbReference type="STRING" id="145388.A0A0D2LBY3"/>
<evidence type="ECO:0000256" key="7">
    <source>
        <dbReference type="SAM" id="MobiDB-lite"/>
    </source>
</evidence>